<proteinExistence type="predicted"/>
<protein>
    <submittedName>
        <fullName evidence="1">Uncharacterized protein</fullName>
    </submittedName>
</protein>
<gene>
    <name evidence="1" type="ORF">AVDCRST_MAG96-957</name>
</gene>
<evidence type="ECO:0000313" key="1">
    <source>
        <dbReference type="EMBL" id="CAA9480031.1"/>
    </source>
</evidence>
<organism evidence="1">
    <name type="scientific">uncultured Segetibacter sp</name>
    <dbReference type="NCBI Taxonomy" id="481133"/>
    <lineage>
        <taxon>Bacteria</taxon>
        <taxon>Pseudomonadati</taxon>
        <taxon>Bacteroidota</taxon>
        <taxon>Chitinophagia</taxon>
        <taxon>Chitinophagales</taxon>
        <taxon>Chitinophagaceae</taxon>
        <taxon>Segetibacter</taxon>
        <taxon>environmental samples</taxon>
    </lineage>
</organism>
<sequence>MGYYICVKSLKATGETAAKNYKIGNVPEGVEKEEWRWKTEYICGKTVKQVKKN</sequence>
<reference evidence="1" key="1">
    <citation type="submission" date="2020-02" db="EMBL/GenBank/DDBJ databases">
        <authorList>
            <person name="Meier V. D."/>
        </authorList>
    </citation>
    <scope>NUCLEOTIDE SEQUENCE</scope>
    <source>
        <strain evidence="1">AVDCRST_MAG96</strain>
    </source>
</reference>
<name>A0A6J4RSS6_9BACT</name>
<accession>A0A6J4RSS6</accession>
<dbReference type="EMBL" id="CADCVN010000362">
    <property type="protein sequence ID" value="CAA9480031.1"/>
    <property type="molecule type" value="Genomic_DNA"/>
</dbReference>
<dbReference type="AlphaFoldDB" id="A0A6J4RSS6"/>